<protein>
    <submittedName>
        <fullName evidence="1">Uncharacterized protein</fullName>
    </submittedName>
</protein>
<keyword evidence="2" id="KW-1185">Reference proteome</keyword>
<dbReference type="Proteomes" id="UP001152803">
    <property type="component" value="Unassembled WGS sequence"/>
</dbReference>
<sequence>MPAGMVKTNINGITVIITIIKWTGKDYIVIYFEILKLFMFSSYTNKKLTFFSISLHELSLRCQYRCHHRSYPGTLLFKKIHICIFISKYLLFKMIC</sequence>
<proteinExistence type="predicted"/>
<reference evidence="1" key="1">
    <citation type="journal article" date="2023" name="Science">
        <title>Genome structures resolve the early diversification of teleost fishes.</title>
        <authorList>
            <person name="Parey E."/>
            <person name="Louis A."/>
            <person name="Montfort J."/>
            <person name="Bouchez O."/>
            <person name="Roques C."/>
            <person name="Iampietro C."/>
            <person name="Lluch J."/>
            <person name="Castinel A."/>
            <person name="Donnadieu C."/>
            <person name="Desvignes T."/>
            <person name="Floi Bucao C."/>
            <person name="Jouanno E."/>
            <person name="Wen M."/>
            <person name="Mejri S."/>
            <person name="Dirks R."/>
            <person name="Jansen H."/>
            <person name="Henkel C."/>
            <person name="Chen W.J."/>
            <person name="Zahm M."/>
            <person name="Cabau C."/>
            <person name="Klopp C."/>
            <person name="Thompson A.W."/>
            <person name="Robinson-Rechavi M."/>
            <person name="Braasch I."/>
            <person name="Lecointre G."/>
            <person name="Bobe J."/>
            <person name="Postlethwait J.H."/>
            <person name="Berthelot C."/>
            <person name="Roest Crollius H."/>
            <person name="Guiguen Y."/>
        </authorList>
    </citation>
    <scope>NUCLEOTIDE SEQUENCE</scope>
    <source>
        <strain evidence="1">Concon-B</strain>
    </source>
</reference>
<accession>A0A9Q1I0A1</accession>
<dbReference type="EMBL" id="JAFJMO010000006">
    <property type="protein sequence ID" value="KAJ8274611.1"/>
    <property type="molecule type" value="Genomic_DNA"/>
</dbReference>
<comment type="caution">
    <text evidence="1">The sequence shown here is derived from an EMBL/GenBank/DDBJ whole genome shotgun (WGS) entry which is preliminary data.</text>
</comment>
<dbReference type="AlphaFoldDB" id="A0A9Q1I0A1"/>
<evidence type="ECO:0000313" key="2">
    <source>
        <dbReference type="Proteomes" id="UP001152803"/>
    </source>
</evidence>
<gene>
    <name evidence="1" type="ORF">COCON_G00092360</name>
</gene>
<evidence type="ECO:0000313" key="1">
    <source>
        <dbReference type="EMBL" id="KAJ8274611.1"/>
    </source>
</evidence>
<organism evidence="1 2">
    <name type="scientific">Conger conger</name>
    <name type="common">Conger eel</name>
    <name type="synonym">Muraena conger</name>
    <dbReference type="NCBI Taxonomy" id="82655"/>
    <lineage>
        <taxon>Eukaryota</taxon>
        <taxon>Metazoa</taxon>
        <taxon>Chordata</taxon>
        <taxon>Craniata</taxon>
        <taxon>Vertebrata</taxon>
        <taxon>Euteleostomi</taxon>
        <taxon>Actinopterygii</taxon>
        <taxon>Neopterygii</taxon>
        <taxon>Teleostei</taxon>
        <taxon>Anguilliformes</taxon>
        <taxon>Congridae</taxon>
        <taxon>Conger</taxon>
    </lineage>
</organism>
<name>A0A9Q1I0A1_CONCO</name>